<sequence>MEHRKGKGKNRGGLKRVMPLWGGVTGSSAGSHPGQAHASRRKRANQTVRRKQEQAEASAQGLSVIELRALQRHIVLEVLAQRRRTQPAPIAGSWRPQRFSR</sequence>
<feature type="region of interest" description="Disordered" evidence="1">
    <location>
        <begin position="1"/>
        <end position="60"/>
    </location>
</feature>
<evidence type="ECO:0000313" key="3">
    <source>
        <dbReference type="Proteomes" id="UP000177785"/>
    </source>
</evidence>
<dbReference type="STRING" id="1802115.A2756_06030"/>
<reference evidence="2 3" key="1">
    <citation type="journal article" date="2016" name="Nat. Commun.">
        <title>Thousands of microbial genomes shed light on interconnected biogeochemical processes in an aquifer system.</title>
        <authorList>
            <person name="Anantharaman K."/>
            <person name="Brown C.T."/>
            <person name="Hug L.A."/>
            <person name="Sharon I."/>
            <person name="Castelle C.J."/>
            <person name="Probst A.J."/>
            <person name="Thomas B.C."/>
            <person name="Singh A."/>
            <person name="Wilkins M.J."/>
            <person name="Karaoz U."/>
            <person name="Brodie E.L."/>
            <person name="Williams K.H."/>
            <person name="Hubbard S.S."/>
            <person name="Banfield J.F."/>
        </authorList>
    </citation>
    <scope>NUCLEOTIDE SEQUENCE [LARGE SCALE GENOMIC DNA]</scope>
</reference>
<protein>
    <submittedName>
        <fullName evidence="2">Uncharacterized protein</fullName>
    </submittedName>
</protein>
<name>A0A1G2G7J1_9BACT</name>
<dbReference type="EMBL" id="MHNL01000001">
    <property type="protein sequence ID" value="OGZ46143.1"/>
    <property type="molecule type" value="Genomic_DNA"/>
</dbReference>
<evidence type="ECO:0000313" key="2">
    <source>
        <dbReference type="EMBL" id="OGZ46143.1"/>
    </source>
</evidence>
<dbReference type="Proteomes" id="UP000177785">
    <property type="component" value="Unassembled WGS sequence"/>
</dbReference>
<feature type="compositionally biased region" description="Basic residues" evidence="1">
    <location>
        <begin position="1"/>
        <end position="14"/>
    </location>
</feature>
<organism evidence="2 3">
    <name type="scientific">Candidatus Ryanbacteria bacterium RIFCSPHIGHO2_01_FULL_48_27</name>
    <dbReference type="NCBI Taxonomy" id="1802115"/>
    <lineage>
        <taxon>Bacteria</taxon>
        <taxon>Candidatus Ryaniibacteriota</taxon>
    </lineage>
</organism>
<comment type="caution">
    <text evidence="2">The sequence shown here is derived from an EMBL/GenBank/DDBJ whole genome shotgun (WGS) entry which is preliminary data.</text>
</comment>
<accession>A0A1G2G7J1</accession>
<gene>
    <name evidence="2" type="ORF">A2756_06030</name>
</gene>
<proteinExistence type="predicted"/>
<dbReference type="AlphaFoldDB" id="A0A1G2G7J1"/>
<evidence type="ECO:0000256" key="1">
    <source>
        <dbReference type="SAM" id="MobiDB-lite"/>
    </source>
</evidence>